<keyword evidence="3" id="KW-1185">Reference proteome</keyword>
<dbReference type="InterPro" id="IPR012347">
    <property type="entry name" value="Ferritin-like"/>
</dbReference>
<comment type="caution">
    <text evidence="2">The sequence shown here is derived from an EMBL/GenBank/DDBJ whole genome shotgun (WGS) entry which is preliminary data.</text>
</comment>
<dbReference type="GO" id="GO:0046872">
    <property type="term" value="F:metal ion binding"/>
    <property type="evidence" value="ECO:0007669"/>
    <property type="project" value="InterPro"/>
</dbReference>
<reference evidence="2 3" key="1">
    <citation type="journal article" date="2018" name="ISME J.">
        <title>Endosymbiont genomes yield clues of tubeworm success.</title>
        <authorList>
            <person name="Li Y."/>
            <person name="Liles M.R."/>
            <person name="Halanych K.M."/>
        </authorList>
    </citation>
    <scope>NUCLEOTIDE SEQUENCE [LARGE SCALE GENOMIC DNA]</scope>
    <source>
        <strain evidence="2">A1462</strain>
    </source>
</reference>
<dbReference type="Gene3D" id="1.20.1260.10">
    <property type="match status" value="1"/>
</dbReference>
<sequence length="162" mass="18609">MSFEFNADEVFEMAEQIERNGAEFYREAAGTVIGDPAGRDFLIELARMEEEHEDIFSDIRKSLTDEQRKSTVADLNNEAIGYLRSLADTRVFFQKEIDTSSMEEILKAAIMTEKDSIAFYLGMKDMVPERGGKDKIDQIIQEEMSHIRLLSQELITRKSGQR</sequence>
<evidence type="ECO:0000313" key="2">
    <source>
        <dbReference type="EMBL" id="RDH88113.1"/>
    </source>
</evidence>
<dbReference type="InterPro" id="IPR003251">
    <property type="entry name" value="Rr_diiron-bd_dom"/>
</dbReference>
<dbReference type="AlphaFoldDB" id="A0A370DTJ6"/>
<dbReference type="GO" id="GO:0016491">
    <property type="term" value="F:oxidoreductase activity"/>
    <property type="evidence" value="ECO:0007669"/>
    <property type="project" value="InterPro"/>
</dbReference>
<dbReference type="CDD" id="cd01045">
    <property type="entry name" value="Ferritin_like_AB"/>
    <property type="match status" value="1"/>
</dbReference>
<accession>A0A370DTJ6</accession>
<name>A0A370DTJ6_9GAMM</name>
<proteinExistence type="predicted"/>
<protein>
    <submittedName>
        <fullName evidence="2">Rubrerythrin</fullName>
    </submittedName>
</protein>
<feature type="domain" description="Rubrerythrin diiron-binding" evidence="1">
    <location>
        <begin position="9"/>
        <end position="152"/>
    </location>
</feature>
<gene>
    <name evidence="2" type="ORF">DIZ78_01615</name>
</gene>
<evidence type="ECO:0000313" key="3">
    <source>
        <dbReference type="Proteomes" id="UP000254771"/>
    </source>
</evidence>
<dbReference type="EMBL" id="QFXE01000002">
    <property type="protein sequence ID" value="RDH88113.1"/>
    <property type="molecule type" value="Genomic_DNA"/>
</dbReference>
<dbReference type="Proteomes" id="UP000254771">
    <property type="component" value="Unassembled WGS sequence"/>
</dbReference>
<dbReference type="Pfam" id="PF02915">
    <property type="entry name" value="Rubrerythrin"/>
    <property type="match status" value="1"/>
</dbReference>
<organism evidence="2 3">
    <name type="scientific">endosymbiont of Escarpia spicata</name>
    <dbReference type="NCBI Taxonomy" id="2200908"/>
    <lineage>
        <taxon>Bacteria</taxon>
        <taxon>Pseudomonadati</taxon>
        <taxon>Pseudomonadota</taxon>
        <taxon>Gammaproteobacteria</taxon>
        <taxon>sulfur-oxidizing symbionts</taxon>
    </lineage>
</organism>
<dbReference type="InterPro" id="IPR009078">
    <property type="entry name" value="Ferritin-like_SF"/>
</dbReference>
<dbReference type="SUPFAM" id="SSF47240">
    <property type="entry name" value="Ferritin-like"/>
    <property type="match status" value="1"/>
</dbReference>
<evidence type="ECO:0000259" key="1">
    <source>
        <dbReference type="Pfam" id="PF02915"/>
    </source>
</evidence>